<dbReference type="EMBL" id="BAAAQB010000037">
    <property type="protein sequence ID" value="GAA2139410.1"/>
    <property type="molecule type" value="Genomic_DNA"/>
</dbReference>
<feature type="region of interest" description="Disordered" evidence="1">
    <location>
        <begin position="1"/>
        <end position="28"/>
    </location>
</feature>
<comment type="caution">
    <text evidence="2">The sequence shown here is derived from an EMBL/GenBank/DDBJ whole genome shotgun (WGS) entry which is preliminary data.</text>
</comment>
<organism evidence="2 3">
    <name type="scientific">Arthrobacter humicola</name>
    <dbReference type="NCBI Taxonomy" id="409291"/>
    <lineage>
        <taxon>Bacteria</taxon>
        <taxon>Bacillati</taxon>
        <taxon>Actinomycetota</taxon>
        <taxon>Actinomycetes</taxon>
        <taxon>Micrococcales</taxon>
        <taxon>Micrococcaceae</taxon>
        <taxon>Arthrobacter</taxon>
    </lineage>
</organism>
<evidence type="ECO:0000256" key="1">
    <source>
        <dbReference type="SAM" id="MobiDB-lite"/>
    </source>
</evidence>
<evidence type="ECO:0000313" key="2">
    <source>
        <dbReference type="EMBL" id="GAA2139410.1"/>
    </source>
</evidence>
<protein>
    <submittedName>
        <fullName evidence="2">Uncharacterized protein</fullName>
    </submittedName>
</protein>
<proteinExistence type="predicted"/>
<name>A0ABN2ZAN6_9MICC</name>
<keyword evidence="3" id="KW-1185">Reference proteome</keyword>
<reference evidence="2 3" key="1">
    <citation type="journal article" date="2019" name="Int. J. Syst. Evol. Microbiol.">
        <title>The Global Catalogue of Microorganisms (GCM) 10K type strain sequencing project: providing services to taxonomists for standard genome sequencing and annotation.</title>
        <authorList>
            <consortium name="The Broad Institute Genomics Platform"/>
            <consortium name="The Broad Institute Genome Sequencing Center for Infectious Disease"/>
            <person name="Wu L."/>
            <person name="Ma J."/>
        </authorList>
    </citation>
    <scope>NUCLEOTIDE SEQUENCE [LARGE SCALE GENOMIC DNA]</scope>
    <source>
        <strain evidence="2 3">JCM 15921</strain>
    </source>
</reference>
<sequence>MTSTATAPVSRKLTRTGTSAPSSPPRARAAIETARVIPPTIAMAWPRPRSGIRRIAIAPKQAFRTPQAIPVPV</sequence>
<evidence type="ECO:0000313" key="3">
    <source>
        <dbReference type="Proteomes" id="UP001500102"/>
    </source>
</evidence>
<accession>A0ABN2ZAN6</accession>
<dbReference type="Proteomes" id="UP001500102">
    <property type="component" value="Unassembled WGS sequence"/>
</dbReference>
<gene>
    <name evidence="2" type="ORF">GCM10009825_26340</name>
</gene>
<feature type="compositionally biased region" description="Low complexity" evidence="1">
    <location>
        <begin position="15"/>
        <end position="28"/>
    </location>
</feature>